<proteinExistence type="predicted"/>
<dbReference type="GeneID" id="19332959"/>
<organism evidence="1 2">
    <name type="scientific">Pseudocercospora fijiensis (strain CIRAD86)</name>
    <name type="common">Black leaf streak disease fungus</name>
    <name type="synonym">Mycosphaerella fijiensis</name>
    <dbReference type="NCBI Taxonomy" id="383855"/>
    <lineage>
        <taxon>Eukaryota</taxon>
        <taxon>Fungi</taxon>
        <taxon>Dikarya</taxon>
        <taxon>Ascomycota</taxon>
        <taxon>Pezizomycotina</taxon>
        <taxon>Dothideomycetes</taxon>
        <taxon>Dothideomycetidae</taxon>
        <taxon>Mycosphaerellales</taxon>
        <taxon>Mycosphaerellaceae</taxon>
        <taxon>Pseudocercospora</taxon>
    </lineage>
</organism>
<dbReference type="VEuPathDB" id="FungiDB:MYCFIDRAFT_173281"/>
<dbReference type="HOGENOM" id="CLU_874717_0_0_1"/>
<sequence length="318" mass="34970">MGGIPNVRWLPSKWRRDWPGVAYARYGVRPIRLKVGRTADGGRRTLATLTCSAAKDEECPAAANNLNPHLMVRSGGLAERKLIKSGFSPRIRLPPAACVSLTRNLDRRCPLSCSLPEHLPLHAVDTSASQPSHRIASHIRPGKIRSEERDIRLGCVQADDTGGTLLSGQRNQTVREIQQVHLLPPEGRKAGRRKEEVLGLNSMPCFGADSSSQTVTPVPPNKSSPSDQFLFAAIAIRDSGRRCCVAPWKPEGLEFVMLRAIAPESCLQTGTVSRSDKSSVFCELQSLCYQFRNLQDVDSPAHVMNIHETQIGQQNARE</sequence>
<keyword evidence="2" id="KW-1185">Reference proteome</keyword>
<dbReference type="AlphaFoldDB" id="M3B4J2"/>
<dbReference type="KEGG" id="pfj:MYCFIDRAFT_173281"/>
<name>M3B4J2_PSEFD</name>
<dbReference type="EMBL" id="KB446557">
    <property type="protein sequence ID" value="EME84257.1"/>
    <property type="molecule type" value="Genomic_DNA"/>
</dbReference>
<gene>
    <name evidence="1" type="ORF">MYCFIDRAFT_173281</name>
</gene>
<dbReference type="RefSeq" id="XP_007924881.1">
    <property type="nucleotide sequence ID" value="XM_007926690.1"/>
</dbReference>
<dbReference type="Proteomes" id="UP000016932">
    <property type="component" value="Unassembled WGS sequence"/>
</dbReference>
<evidence type="ECO:0000313" key="1">
    <source>
        <dbReference type="EMBL" id="EME84257.1"/>
    </source>
</evidence>
<accession>M3B4J2</accession>
<evidence type="ECO:0000313" key="2">
    <source>
        <dbReference type="Proteomes" id="UP000016932"/>
    </source>
</evidence>
<protein>
    <submittedName>
        <fullName evidence="1">Uncharacterized protein</fullName>
    </submittedName>
</protein>
<reference evidence="1 2" key="1">
    <citation type="journal article" date="2012" name="PLoS Pathog.">
        <title>Diverse lifestyles and strategies of plant pathogenesis encoded in the genomes of eighteen Dothideomycetes fungi.</title>
        <authorList>
            <person name="Ohm R.A."/>
            <person name="Feau N."/>
            <person name="Henrissat B."/>
            <person name="Schoch C.L."/>
            <person name="Horwitz B.A."/>
            <person name="Barry K.W."/>
            <person name="Condon B.J."/>
            <person name="Copeland A.C."/>
            <person name="Dhillon B."/>
            <person name="Glaser F."/>
            <person name="Hesse C.N."/>
            <person name="Kosti I."/>
            <person name="LaButti K."/>
            <person name="Lindquist E.A."/>
            <person name="Lucas S."/>
            <person name="Salamov A.A."/>
            <person name="Bradshaw R.E."/>
            <person name="Ciuffetti L."/>
            <person name="Hamelin R.C."/>
            <person name="Kema G.H.J."/>
            <person name="Lawrence C."/>
            <person name="Scott J.A."/>
            <person name="Spatafora J.W."/>
            <person name="Turgeon B.G."/>
            <person name="de Wit P.J.G.M."/>
            <person name="Zhong S."/>
            <person name="Goodwin S.B."/>
            <person name="Grigoriev I.V."/>
        </authorList>
    </citation>
    <scope>NUCLEOTIDE SEQUENCE [LARGE SCALE GENOMIC DNA]</scope>
    <source>
        <strain evidence="1 2">CIRAD86</strain>
    </source>
</reference>